<dbReference type="Gene3D" id="3.40.50.10330">
    <property type="entry name" value="Probable inorganic polyphosphate/atp-NAD kinase, domain 1"/>
    <property type="match status" value="1"/>
</dbReference>
<dbReference type="SUPFAM" id="SSF111331">
    <property type="entry name" value="NAD kinase/diacylglycerol kinase-like"/>
    <property type="match status" value="1"/>
</dbReference>
<dbReference type="InterPro" id="IPR016064">
    <property type="entry name" value="NAD/diacylglycerol_kinase_sf"/>
</dbReference>
<evidence type="ECO:0000256" key="1">
    <source>
        <dbReference type="SAM" id="MobiDB-lite"/>
    </source>
</evidence>
<accession>A0A6G2BCN5</accession>
<comment type="caution">
    <text evidence="2">The sequence shown here is derived from an EMBL/GenBank/DDBJ whole genome shotgun (WGS) entry which is preliminary data.</text>
</comment>
<dbReference type="EMBL" id="WIXO01000001">
    <property type="protein sequence ID" value="MTE19823.1"/>
    <property type="molecule type" value="Genomic_DNA"/>
</dbReference>
<dbReference type="AlphaFoldDB" id="A0A6G2BCN5"/>
<keyword evidence="3" id="KW-1185">Reference proteome</keyword>
<dbReference type="GO" id="GO:0016301">
    <property type="term" value="F:kinase activity"/>
    <property type="evidence" value="ECO:0007669"/>
    <property type="project" value="UniProtKB-KW"/>
</dbReference>
<keyword evidence="2" id="KW-0808">Transferase</keyword>
<name>A0A6G2BCN5_9ACTN</name>
<dbReference type="Proteomes" id="UP000473014">
    <property type="component" value="Unassembled WGS sequence"/>
</dbReference>
<feature type="region of interest" description="Disordered" evidence="1">
    <location>
        <begin position="273"/>
        <end position="293"/>
    </location>
</feature>
<evidence type="ECO:0000313" key="2">
    <source>
        <dbReference type="EMBL" id="MTE19823.1"/>
    </source>
</evidence>
<dbReference type="InterPro" id="IPR017438">
    <property type="entry name" value="ATP-NAD_kinase_N"/>
</dbReference>
<dbReference type="RefSeq" id="WP_162466101.1">
    <property type="nucleotide sequence ID" value="NZ_WIXO01000001.1"/>
</dbReference>
<reference evidence="2 3" key="1">
    <citation type="submission" date="2019-11" db="EMBL/GenBank/DDBJ databases">
        <authorList>
            <person name="Yuan L."/>
        </authorList>
    </citation>
    <scope>NUCLEOTIDE SEQUENCE [LARGE SCALE GENOMIC DNA]</scope>
    <source>
        <strain evidence="2 3">TRM43335</strain>
    </source>
</reference>
<keyword evidence="2" id="KW-0418">Kinase</keyword>
<sequence>MPVPHPLLVLVDPQARRADGESVRIARDVLSAGAPGVKVYLPEGPGETARALAHRGRRRPVVIGDDRALLRAVRLLHLERGLPECALAVVPVGRPGSVALAGRLGLPLDAVRAARTVLEGRERRFDLLIDDSGGVVLGGLRIPPVRDGERDAREGAGDHDGGTRGPLDRCRSLVRTLARPPAPGREPARLRVEADGVVLADLDHPVERVSLSPGDGGLAEVVVRRRSVDGPVRARARTVTVSGPHFRYRADAVVSGPVHTRTWTAHPSALRLTVPTDPSAPPVLPQRQAPPNS</sequence>
<feature type="region of interest" description="Disordered" evidence="1">
    <location>
        <begin position="146"/>
        <end position="167"/>
    </location>
</feature>
<organism evidence="2 3">
    <name type="scientific">Streptomyces taklimakanensis</name>
    <dbReference type="NCBI Taxonomy" id="2569853"/>
    <lineage>
        <taxon>Bacteria</taxon>
        <taxon>Bacillati</taxon>
        <taxon>Actinomycetota</taxon>
        <taxon>Actinomycetes</taxon>
        <taxon>Kitasatosporales</taxon>
        <taxon>Streptomycetaceae</taxon>
        <taxon>Streptomyces</taxon>
    </lineage>
</organism>
<protein>
    <submittedName>
        <fullName evidence="2">Diacylglycerol kinase</fullName>
    </submittedName>
</protein>
<gene>
    <name evidence="2" type="ORF">F0L17_11995</name>
</gene>
<proteinExistence type="predicted"/>
<evidence type="ECO:0000313" key="3">
    <source>
        <dbReference type="Proteomes" id="UP000473014"/>
    </source>
</evidence>